<accession>A0A9Q8T3S4</accession>
<dbReference type="EMBL" id="CP019479">
    <property type="protein sequence ID" value="UQC88368.1"/>
    <property type="molecule type" value="Genomic_DNA"/>
</dbReference>
<reference evidence="2" key="1">
    <citation type="journal article" date="2021" name="Mol. Plant Microbe Interact.">
        <title>Complete Genome Sequence of the Plant-Pathogenic Fungus Colletotrichum lupini.</title>
        <authorList>
            <person name="Baroncelli R."/>
            <person name="Pensec F."/>
            <person name="Da Lio D."/>
            <person name="Boufleur T."/>
            <person name="Vicente I."/>
            <person name="Sarrocco S."/>
            <person name="Picot A."/>
            <person name="Baraldi E."/>
            <person name="Sukno S."/>
            <person name="Thon M."/>
            <person name="Le Floch G."/>
        </authorList>
    </citation>
    <scope>NUCLEOTIDE SEQUENCE</scope>
    <source>
        <strain evidence="2">IMI 504893</strain>
    </source>
</reference>
<organism evidence="2 3">
    <name type="scientific">Colletotrichum lupini</name>
    <dbReference type="NCBI Taxonomy" id="145971"/>
    <lineage>
        <taxon>Eukaryota</taxon>
        <taxon>Fungi</taxon>
        <taxon>Dikarya</taxon>
        <taxon>Ascomycota</taxon>
        <taxon>Pezizomycotina</taxon>
        <taxon>Sordariomycetes</taxon>
        <taxon>Hypocreomycetidae</taxon>
        <taxon>Glomerellales</taxon>
        <taxon>Glomerellaceae</taxon>
        <taxon>Colletotrichum</taxon>
        <taxon>Colletotrichum acutatum species complex</taxon>
    </lineage>
</organism>
<dbReference type="Proteomes" id="UP000830671">
    <property type="component" value="Chromosome 7"/>
</dbReference>
<evidence type="ECO:0000313" key="2">
    <source>
        <dbReference type="EMBL" id="UQC88368.1"/>
    </source>
</evidence>
<dbReference type="GeneID" id="73347837"/>
<feature type="compositionally biased region" description="Polar residues" evidence="1">
    <location>
        <begin position="27"/>
        <end position="41"/>
    </location>
</feature>
<evidence type="ECO:0000313" key="3">
    <source>
        <dbReference type="Proteomes" id="UP000830671"/>
    </source>
</evidence>
<sequence>MADAGNNQQKAKSLQTTKTPEPRLDQQLANGQDNGNNTPSTPGVFPAFDWDDFEARYEKALADADEKERELLLEFDGLVKYFNVWASTSSAHDNERAVKRLHTRQRFVNLEEQNMAQKQEHMTEEEQSQCLIICAKYCTKHMFDFPSRSALLRAPNALILRSSHPNIQLTYFLLTIISFSQIFLHPTSFLQHPSPSYLPSFNRFPYKTPTPKKKKPVKKHHINPPTSSFHPGWLAQMMPSFAAPSVSNNDLVAFFEAHFSGAAVRNFQADFLNPNHQPDAATTNASVEEDGDVFEEEYDLGYYYDGVKRTLTDDQIAMFRHSELETIKREQERRSTAVRQAGETGEDGTLRAAEPSRPPGKTAKNKKKKRGKGKGQEPKPDLRKRTWDVVESGLDTLDYD</sequence>
<dbReference type="InterPro" id="IPR024526">
    <property type="entry name" value="DUF3807"/>
</dbReference>
<dbReference type="PANTHER" id="PTHR40642:SF1">
    <property type="entry name" value="YALI0F31295P"/>
    <property type="match status" value="1"/>
</dbReference>
<name>A0A9Q8T3S4_9PEZI</name>
<feature type="compositionally biased region" description="Basic and acidic residues" evidence="1">
    <location>
        <begin position="374"/>
        <end position="388"/>
    </location>
</feature>
<feature type="region of interest" description="Disordered" evidence="1">
    <location>
        <begin position="1"/>
        <end position="45"/>
    </location>
</feature>
<proteinExistence type="predicted"/>
<dbReference type="PANTHER" id="PTHR40642">
    <property type="entry name" value="YALI0F31295P"/>
    <property type="match status" value="1"/>
</dbReference>
<dbReference type="KEGG" id="clup:CLUP02_13891"/>
<dbReference type="AlphaFoldDB" id="A0A9Q8T3S4"/>
<feature type="region of interest" description="Disordered" evidence="1">
    <location>
        <begin position="328"/>
        <end position="400"/>
    </location>
</feature>
<gene>
    <name evidence="2" type="ORF">CLUP02_13891</name>
</gene>
<evidence type="ECO:0000256" key="1">
    <source>
        <dbReference type="SAM" id="MobiDB-lite"/>
    </source>
</evidence>
<feature type="compositionally biased region" description="Basic residues" evidence="1">
    <location>
        <begin position="363"/>
        <end position="373"/>
    </location>
</feature>
<dbReference type="RefSeq" id="XP_049149973.1">
    <property type="nucleotide sequence ID" value="XM_049292827.1"/>
</dbReference>
<feature type="compositionally biased region" description="Polar residues" evidence="1">
    <location>
        <begin position="1"/>
        <end position="19"/>
    </location>
</feature>
<keyword evidence="3" id="KW-1185">Reference proteome</keyword>
<protein>
    <submittedName>
        <fullName evidence="2">Uncharacterized protein</fullName>
    </submittedName>
</protein>
<dbReference type="Pfam" id="PF12720">
    <property type="entry name" value="DUF3807"/>
    <property type="match status" value="1"/>
</dbReference>